<name>A0A1M5PHM0_9ACTN</name>
<reference evidence="4" key="1">
    <citation type="submission" date="2016-11" db="EMBL/GenBank/DDBJ databases">
        <authorList>
            <person name="Varghese N."/>
            <person name="Submissions S."/>
        </authorList>
    </citation>
    <scope>NUCLEOTIDE SEQUENCE [LARGE SCALE GENOMIC DNA]</scope>
    <source>
        <strain evidence="4">DSM 45627</strain>
    </source>
</reference>
<organism evidence="3 4">
    <name type="scientific">Jatrophihabitans endophyticus</name>
    <dbReference type="NCBI Taxonomy" id="1206085"/>
    <lineage>
        <taxon>Bacteria</taxon>
        <taxon>Bacillati</taxon>
        <taxon>Actinomycetota</taxon>
        <taxon>Actinomycetes</taxon>
        <taxon>Jatrophihabitantales</taxon>
        <taxon>Jatrophihabitantaceae</taxon>
        <taxon>Jatrophihabitans</taxon>
    </lineage>
</organism>
<keyword evidence="4" id="KW-1185">Reference proteome</keyword>
<feature type="compositionally biased region" description="Low complexity" evidence="1">
    <location>
        <begin position="27"/>
        <end position="47"/>
    </location>
</feature>
<evidence type="ECO:0000313" key="4">
    <source>
        <dbReference type="Proteomes" id="UP000186132"/>
    </source>
</evidence>
<sequence>MSQWNDGQGDPRQHDPTRQFRPDPRAGDPYGQVPPQGPPQQQRGPYGANNPFGTEGNEQFGIGGMVCALLGAILLIVCLTALDWFSTDRHGTLSFGDVGDLLDGRGDATGFASAYFGWFAWVFLLVSVVAAVGSSFPSPALRALRVVGVVAAFAAAGLSFLAIQVTDSRSYVDWLADARVGFYLAVVGFVLIGVGAAIGPRKV</sequence>
<keyword evidence="2" id="KW-0812">Transmembrane</keyword>
<protein>
    <submittedName>
        <fullName evidence="3">Uncharacterized protein</fullName>
    </submittedName>
</protein>
<evidence type="ECO:0000256" key="2">
    <source>
        <dbReference type="SAM" id="Phobius"/>
    </source>
</evidence>
<evidence type="ECO:0000313" key="3">
    <source>
        <dbReference type="EMBL" id="SHH01324.1"/>
    </source>
</evidence>
<feature type="transmembrane region" description="Helical" evidence="2">
    <location>
        <begin position="143"/>
        <end position="165"/>
    </location>
</feature>
<proteinExistence type="predicted"/>
<dbReference type="AlphaFoldDB" id="A0A1M5PHM0"/>
<gene>
    <name evidence="3" type="ORF">SAMN05443575_3088</name>
</gene>
<dbReference type="RefSeq" id="WP_073391315.1">
    <property type="nucleotide sequence ID" value="NZ_FQVU01000004.1"/>
</dbReference>
<keyword evidence="2" id="KW-1133">Transmembrane helix</keyword>
<accession>A0A1M5PHM0</accession>
<dbReference type="EMBL" id="FQVU01000004">
    <property type="protein sequence ID" value="SHH01324.1"/>
    <property type="molecule type" value="Genomic_DNA"/>
</dbReference>
<feature type="region of interest" description="Disordered" evidence="1">
    <location>
        <begin position="1"/>
        <end position="52"/>
    </location>
</feature>
<feature type="transmembrane region" description="Helical" evidence="2">
    <location>
        <begin position="60"/>
        <end position="82"/>
    </location>
</feature>
<feature type="compositionally biased region" description="Basic and acidic residues" evidence="1">
    <location>
        <begin position="9"/>
        <end position="26"/>
    </location>
</feature>
<feature type="transmembrane region" description="Helical" evidence="2">
    <location>
        <begin position="180"/>
        <end position="199"/>
    </location>
</feature>
<dbReference type="Proteomes" id="UP000186132">
    <property type="component" value="Unassembled WGS sequence"/>
</dbReference>
<feature type="transmembrane region" description="Helical" evidence="2">
    <location>
        <begin position="115"/>
        <end position="136"/>
    </location>
</feature>
<evidence type="ECO:0000256" key="1">
    <source>
        <dbReference type="SAM" id="MobiDB-lite"/>
    </source>
</evidence>
<keyword evidence="2" id="KW-0472">Membrane</keyword>
<dbReference type="STRING" id="1206085.SAMN05443575_3088"/>